<dbReference type="Gene3D" id="3.40.5.120">
    <property type="match status" value="1"/>
</dbReference>
<gene>
    <name evidence="1" type="ORF">CRE_03875</name>
</gene>
<protein>
    <submittedName>
        <fullName evidence="1">Uncharacterized protein</fullName>
    </submittedName>
</protein>
<name>E3LXK9_CAERE</name>
<keyword evidence="2" id="KW-1185">Reference proteome</keyword>
<dbReference type="Proteomes" id="UP000008281">
    <property type="component" value="Unassembled WGS sequence"/>
</dbReference>
<organism evidence="2">
    <name type="scientific">Caenorhabditis remanei</name>
    <name type="common">Caenorhabditis vulgaris</name>
    <dbReference type="NCBI Taxonomy" id="31234"/>
    <lineage>
        <taxon>Eukaryota</taxon>
        <taxon>Metazoa</taxon>
        <taxon>Ecdysozoa</taxon>
        <taxon>Nematoda</taxon>
        <taxon>Chromadorea</taxon>
        <taxon>Rhabditida</taxon>
        <taxon>Rhabditina</taxon>
        <taxon>Rhabditomorpha</taxon>
        <taxon>Rhabditoidea</taxon>
        <taxon>Rhabditidae</taxon>
        <taxon>Peloderinae</taxon>
        <taxon>Caenorhabditis</taxon>
    </lineage>
</organism>
<dbReference type="EMBL" id="DS268418">
    <property type="protein sequence ID" value="EFO84885.1"/>
    <property type="molecule type" value="Genomic_DNA"/>
</dbReference>
<proteinExistence type="predicted"/>
<dbReference type="InParanoid" id="E3LXK9"/>
<dbReference type="AlphaFoldDB" id="E3LXK9"/>
<accession>E3LXK9</accession>
<dbReference type="SUPFAM" id="SSF160481">
    <property type="entry name" value="BRK domain-like"/>
    <property type="match status" value="1"/>
</dbReference>
<evidence type="ECO:0000313" key="1">
    <source>
        <dbReference type="EMBL" id="EFO84885.1"/>
    </source>
</evidence>
<sequence length="94" mass="11064">MLSKLPKPPDYNEEADVEAEQQKTNFLLTVGFNLHYVCKIVHMSPEARIPLIHRVTNENIPTNERPRNEDIVQFFKTHPEWKLDTDLFSLMDID</sequence>
<dbReference type="HOGENOM" id="CLU_2388299_0_0_1"/>
<evidence type="ECO:0000313" key="2">
    <source>
        <dbReference type="Proteomes" id="UP000008281"/>
    </source>
</evidence>
<dbReference type="STRING" id="31234.E3LXK9"/>
<dbReference type="InterPro" id="IPR037259">
    <property type="entry name" value="BRK_sf"/>
</dbReference>
<reference evidence="1" key="1">
    <citation type="submission" date="2007-07" db="EMBL/GenBank/DDBJ databases">
        <title>PCAP assembly of the Caenorhabditis remanei genome.</title>
        <authorList>
            <consortium name="The Caenorhabditis remanei Sequencing Consortium"/>
            <person name="Wilson R.K."/>
        </authorList>
    </citation>
    <scope>NUCLEOTIDE SEQUENCE [LARGE SCALE GENOMIC DNA]</scope>
    <source>
        <strain evidence="1">PB4641</strain>
    </source>
</reference>